<dbReference type="EMBL" id="LCSD01000021">
    <property type="protein sequence ID" value="KKW47116.1"/>
    <property type="molecule type" value="Genomic_DNA"/>
</dbReference>
<accession>A0A0G1YV58</accession>
<dbReference type="Proteomes" id="UP000034789">
    <property type="component" value="Unassembled WGS sequence"/>
</dbReference>
<evidence type="ECO:0000313" key="3">
    <source>
        <dbReference type="Proteomes" id="UP000034789"/>
    </source>
</evidence>
<reference evidence="2 3" key="1">
    <citation type="journal article" date="2015" name="Nature">
        <title>rRNA introns, odd ribosomes, and small enigmatic genomes across a large radiation of phyla.</title>
        <authorList>
            <person name="Brown C.T."/>
            <person name="Hug L.A."/>
            <person name="Thomas B.C."/>
            <person name="Sharon I."/>
            <person name="Castelle C.J."/>
            <person name="Singh A."/>
            <person name="Wilkins M.J."/>
            <person name="Williams K.H."/>
            <person name="Banfield J.F."/>
        </authorList>
    </citation>
    <scope>NUCLEOTIDE SEQUENCE [LARGE SCALE GENOMIC DNA]</scope>
</reference>
<gene>
    <name evidence="2" type="ORF">UY98_C0021G0005</name>
</gene>
<dbReference type="PANTHER" id="PTHR30543">
    <property type="entry name" value="CHROMATE REDUCTASE"/>
    <property type="match status" value="1"/>
</dbReference>
<proteinExistence type="predicted"/>
<dbReference type="GO" id="GO:0016491">
    <property type="term" value="F:oxidoreductase activity"/>
    <property type="evidence" value="ECO:0007669"/>
    <property type="project" value="InterPro"/>
</dbReference>
<dbReference type="SUPFAM" id="SSF52218">
    <property type="entry name" value="Flavoproteins"/>
    <property type="match status" value="1"/>
</dbReference>
<dbReference type="Gene3D" id="3.40.50.360">
    <property type="match status" value="1"/>
</dbReference>
<comment type="caution">
    <text evidence="2">The sequence shown here is derived from an EMBL/GenBank/DDBJ whole genome shotgun (WGS) entry which is preliminary data.</text>
</comment>
<dbReference type="GO" id="GO:0010181">
    <property type="term" value="F:FMN binding"/>
    <property type="evidence" value="ECO:0007669"/>
    <property type="project" value="TreeGrafter"/>
</dbReference>
<sequence>MEQRLKVKIILGSTRQGRFSEKPGRWIHEEAKKRGEFDAELLDLRDYEMPFFDEPVSPSYKEKPYEHEAVVRWTAKIAEADAFIIIAPEYNHGYPGVLKNALDYAYQEWNNKPVAFVSYGSALGARSVEQLREVAVELQMAPIRNAIHMPYDVIVAAGKGVSEEELFAPYANGASGLLDQLAWWAKALKAARGA</sequence>
<dbReference type="PANTHER" id="PTHR30543:SF21">
    <property type="entry name" value="NAD(P)H-DEPENDENT FMN REDUCTASE LOT6"/>
    <property type="match status" value="1"/>
</dbReference>
<organism evidence="2 3">
    <name type="scientific">Candidatus Kaiserbacteria bacterium GW2011_GWA2_58_9</name>
    <dbReference type="NCBI Taxonomy" id="1618672"/>
    <lineage>
        <taxon>Bacteria</taxon>
        <taxon>Candidatus Kaiseribacteriota</taxon>
    </lineage>
</organism>
<dbReference type="PATRIC" id="fig|1618672.3.peg.387"/>
<evidence type="ECO:0000259" key="1">
    <source>
        <dbReference type="Pfam" id="PF03358"/>
    </source>
</evidence>
<dbReference type="GO" id="GO:0005829">
    <property type="term" value="C:cytosol"/>
    <property type="evidence" value="ECO:0007669"/>
    <property type="project" value="TreeGrafter"/>
</dbReference>
<dbReference type="InterPro" id="IPR029039">
    <property type="entry name" value="Flavoprotein-like_sf"/>
</dbReference>
<feature type="domain" description="NADPH-dependent FMN reductase-like" evidence="1">
    <location>
        <begin position="6"/>
        <end position="147"/>
    </location>
</feature>
<dbReference type="InterPro" id="IPR050712">
    <property type="entry name" value="NAD(P)H-dep_reductase"/>
</dbReference>
<evidence type="ECO:0000313" key="2">
    <source>
        <dbReference type="EMBL" id="KKW47116.1"/>
    </source>
</evidence>
<dbReference type="AlphaFoldDB" id="A0A0G1YV58"/>
<name>A0A0G1YV58_9BACT</name>
<dbReference type="Pfam" id="PF03358">
    <property type="entry name" value="FMN_red"/>
    <property type="match status" value="1"/>
</dbReference>
<protein>
    <submittedName>
        <fullName evidence="2">NADPH-dependent FMN reductase</fullName>
    </submittedName>
</protein>
<dbReference type="InterPro" id="IPR005025">
    <property type="entry name" value="FMN_Rdtase-like_dom"/>
</dbReference>